<sequence>MDSRWPHACSPDPNHRRHAHGHAAIAHPPQNSPNAFDRCSRASKRTSPKQRRFAATASHERRTPLAITRTLLGVARHGPNCDAGELVNRLHAVNTRAAPPGAAGHGLLAPGDRREPLGREQRAQRAAATVSRPRAGGATPTLLAAQGGDRRITLRWSRTPNDGCGRRTASLPVHAPPCSPRTTQEAPVVRGEQGGAEPSGPSDAPGEPCGRELQVGTSPVERGEERRPPGLRLDVKEPRRLWRAVALGDRTSTPAGRCIPTPPRPRLARPFQRLPPPS</sequence>
<dbReference type="CDD" id="cd00082">
    <property type="entry name" value="HisKA"/>
    <property type="match status" value="1"/>
</dbReference>
<evidence type="ECO:0008006" key="4">
    <source>
        <dbReference type="Google" id="ProtNLM"/>
    </source>
</evidence>
<dbReference type="InterPro" id="IPR003661">
    <property type="entry name" value="HisK_dim/P_dom"/>
</dbReference>
<dbReference type="EMBL" id="FWWU01000010">
    <property type="protein sequence ID" value="SMB97241.1"/>
    <property type="molecule type" value="Genomic_DNA"/>
</dbReference>
<proteinExistence type="predicted"/>
<evidence type="ECO:0000313" key="2">
    <source>
        <dbReference type="EMBL" id="SMB97241.1"/>
    </source>
</evidence>
<reference evidence="2 3" key="1">
    <citation type="submission" date="2017-04" db="EMBL/GenBank/DDBJ databases">
        <authorList>
            <person name="Afonso C.L."/>
            <person name="Miller P.J."/>
            <person name="Scott M.A."/>
            <person name="Spackman E."/>
            <person name="Goraichik I."/>
            <person name="Dimitrov K.M."/>
            <person name="Suarez D.L."/>
            <person name="Swayne D.E."/>
        </authorList>
    </citation>
    <scope>NUCLEOTIDE SEQUENCE [LARGE SCALE GENOMIC DNA]</scope>
    <source>
        <strain evidence="2 3">KR-140</strain>
    </source>
</reference>
<keyword evidence="3" id="KW-1185">Reference proteome</keyword>
<gene>
    <name evidence="2" type="ORF">SAMN00790413_06438</name>
</gene>
<evidence type="ECO:0000313" key="3">
    <source>
        <dbReference type="Proteomes" id="UP000192582"/>
    </source>
</evidence>
<feature type="region of interest" description="Disordered" evidence="1">
    <location>
        <begin position="155"/>
        <end position="278"/>
    </location>
</feature>
<accession>A0A1W1VVV5</accession>
<dbReference type="GO" id="GO:0000155">
    <property type="term" value="F:phosphorelay sensor kinase activity"/>
    <property type="evidence" value="ECO:0007669"/>
    <property type="project" value="InterPro"/>
</dbReference>
<dbReference type="Proteomes" id="UP000192582">
    <property type="component" value="Unassembled WGS sequence"/>
</dbReference>
<feature type="region of interest" description="Disordered" evidence="1">
    <location>
        <begin position="1"/>
        <end position="61"/>
    </location>
</feature>
<organism evidence="2 3">
    <name type="scientific">Deinococcus hopiensis KR-140</name>
    <dbReference type="NCBI Taxonomy" id="695939"/>
    <lineage>
        <taxon>Bacteria</taxon>
        <taxon>Thermotogati</taxon>
        <taxon>Deinococcota</taxon>
        <taxon>Deinococci</taxon>
        <taxon>Deinococcales</taxon>
        <taxon>Deinococcaceae</taxon>
        <taxon>Deinococcus</taxon>
    </lineage>
</organism>
<feature type="compositionally biased region" description="Basic residues" evidence="1">
    <location>
        <begin position="41"/>
        <end position="52"/>
    </location>
</feature>
<feature type="compositionally biased region" description="Basic and acidic residues" evidence="1">
    <location>
        <begin position="221"/>
        <end position="240"/>
    </location>
</feature>
<dbReference type="STRING" id="695939.SAMN00790413_06438"/>
<protein>
    <recommendedName>
        <fullName evidence="4">His Kinase A (Phospho-acceptor) domain-containing protein</fullName>
    </recommendedName>
</protein>
<name>A0A1W1VVV5_9DEIO</name>
<evidence type="ECO:0000256" key="1">
    <source>
        <dbReference type="SAM" id="MobiDB-lite"/>
    </source>
</evidence>
<dbReference type="AlphaFoldDB" id="A0A1W1VVV5"/>